<comment type="caution">
    <text evidence="1">The sequence shown here is derived from an EMBL/GenBank/DDBJ whole genome shotgun (WGS) entry which is preliminary data.</text>
</comment>
<dbReference type="Proteomes" id="UP000232062">
    <property type="component" value="Unassembled WGS sequence"/>
</dbReference>
<dbReference type="OrthoDB" id="6549038at2"/>
<dbReference type="EMBL" id="PIQI01000025">
    <property type="protein sequence ID" value="PJZ04123.1"/>
    <property type="molecule type" value="Genomic_DNA"/>
</dbReference>
<evidence type="ECO:0000313" key="1">
    <source>
        <dbReference type="EMBL" id="PJZ04123.1"/>
    </source>
</evidence>
<sequence length="90" mass="9704">MQRNQIKKLTDIVLGEAVVLLLCREDNLTATSVVARLKKMATDETDPARLEAIALALGELQAEYSQSRESRDAAALAFGTMLPSGSGKKN</sequence>
<accession>A0A2M9W9A9</accession>
<proteinExistence type="predicted"/>
<reference evidence="1 2" key="1">
    <citation type="submission" date="2017-11" db="EMBL/GenBank/DDBJ databases">
        <title>The genome sequence of Pantoea rodasii DSM 26611.</title>
        <authorList>
            <person name="Gao J."/>
            <person name="Mao X."/>
            <person name="Sun J."/>
        </authorList>
    </citation>
    <scope>NUCLEOTIDE SEQUENCE [LARGE SCALE GENOMIC DNA]</scope>
    <source>
        <strain evidence="1 2">DSM 26611</strain>
    </source>
</reference>
<organism evidence="1 2">
    <name type="scientific">Pantoea rodasii</name>
    <dbReference type="NCBI Taxonomy" id="1076549"/>
    <lineage>
        <taxon>Bacteria</taxon>
        <taxon>Pseudomonadati</taxon>
        <taxon>Pseudomonadota</taxon>
        <taxon>Gammaproteobacteria</taxon>
        <taxon>Enterobacterales</taxon>
        <taxon>Erwiniaceae</taxon>
        <taxon>Pantoea</taxon>
    </lineage>
</organism>
<keyword evidence="2" id="KW-1185">Reference proteome</keyword>
<protein>
    <submittedName>
        <fullName evidence="1">Uncharacterized protein</fullName>
    </submittedName>
</protein>
<name>A0A2M9W9A9_9GAMM</name>
<dbReference type="STRING" id="1076549.HA45_12905"/>
<dbReference type="AlphaFoldDB" id="A0A2M9W9A9"/>
<evidence type="ECO:0000313" key="2">
    <source>
        <dbReference type="Proteomes" id="UP000232062"/>
    </source>
</evidence>
<dbReference type="RefSeq" id="WP_100702943.1">
    <property type="nucleotide sequence ID" value="NZ_MLFP01000008.1"/>
</dbReference>
<gene>
    <name evidence="1" type="ORF">PRCB_17765</name>
</gene>